<evidence type="ECO:0008006" key="3">
    <source>
        <dbReference type="Google" id="ProtNLM"/>
    </source>
</evidence>
<evidence type="ECO:0000313" key="2">
    <source>
        <dbReference type="Proteomes" id="UP001595955"/>
    </source>
</evidence>
<keyword evidence="2" id="KW-1185">Reference proteome</keyword>
<name>A0ABV9DB60_9MICO</name>
<evidence type="ECO:0000313" key="1">
    <source>
        <dbReference type="EMBL" id="MFC4555881.1"/>
    </source>
</evidence>
<dbReference type="EMBL" id="JBHSGF010000007">
    <property type="protein sequence ID" value="MFC4555881.1"/>
    <property type="molecule type" value="Genomic_DNA"/>
</dbReference>
<dbReference type="Proteomes" id="UP001595955">
    <property type="component" value="Unassembled WGS sequence"/>
</dbReference>
<comment type="caution">
    <text evidence="1">The sequence shown here is derived from an EMBL/GenBank/DDBJ whole genome shotgun (WGS) entry which is preliminary data.</text>
</comment>
<protein>
    <recommendedName>
        <fullName evidence="3">Antitoxin</fullName>
    </recommendedName>
</protein>
<accession>A0ABV9DB60</accession>
<gene>
    <name evidence="1" type="ORF">ACFO3F_11540</name>
</gene>
<proteinExistence type="predicted"/>
<sequence length="77" mass="8749">MGKSKRTGRVTIMAPRTIEVSRDELVARREHVLAQLGVSLDEFRRRVLRGSLTGDEWDAVSELEEISFLLDDSADDF</sequence>
<reference evidence="2" key="1">
    <citation type="journal article" date="2019" name="Int. J. Syst. Evol. Microbiol.">
        <title>The Global Catalogue of Microorganisms (GCM) 10K type strain sequencing project: providing services to taxonomists for standard genome sequencing and annotation.</title>
        <authorList>
            <consortium name="The Broad Institute Genomics Platform"/>
            <consortium name="The Broad Institute Genome Sequencing Center for Infectious Disease"/>
            <person name="Wu L."/>
            <person name="Ma J."/>
        </authorList>
    </citation>
    <scope>NUCLEOTIDE SEQUENCE [LARGE SCALE GENOMIC DNA]</scope>
    <source>
        <strain evidence="2">JCM 3369</strain>
    </source>
</reference>
<organism evidence="1 2">
    <name type="scientific">Georgenia faecalis</name>
    <dbReference type="NCBI Taxonomy" id="2483799"/>
    <lineage>
        <taxon>Bacteria</taxon>
        <taxon>Bacillati</taxon>
        <taxon>Actinomycetota</taxon>
        <taxon>Actinomycetes</taxon>
        <taxon>Micrococcales</taxon>
        <taxon>Bogoriellaceae</taxon>
        <taxon>Georgenia</taxon>
    </lineage>
</organism>
<dbReference type="RefSeq" id="WP_164471410.1">
    <property type="nucleotide sequence ID" value="NZ_CP033325.1"/>
</dbReference>